<dbReference type="Proteomes" id="UP000480548">
    <property type="component" value="Unassembled WGS sequence"/>
</dbReference>
<dbReference type="AlphaFoldDB" id="A0A7C8JVN4"/>
<keyword evidence="2" id="KW-0808">Transferase</keyword>
<feature type="compositionally biased region" description="Acidic residues" evidence="4">
    <location>
        <begin position="720"/>
        <end position="739"/>
    </location>
</feature>
<dbReference type="GO" id="GO:0006044">
    <property type="term" value="P:N-acetylglucosamine metabolic process"/>
    <property type="evidence" value="ECO:0007669"/>
    <property type="project" value="TreeGrafter"/>
</dbReference>
<feature type="compositionally biased region" description="Acidic residues" evidence="4">
    <location>
        <begin position="747"/>
        <end position="769"/>
    </location>
</feature>
<accession>A0A7C8JVN4</accession>
<dbReference type="PROSITE" id="PS51675">
    <property type="entry name" value="SAM_MT_TRM10"/>
    <property type="match status" value="1"/>
</dbReference>
<evidence type="ECO:0000259" key="5">
    <source>
        <dbReference type="PROSITE" id="PS51675"/>
    </source>
</evidence>
<dbReference type="InterPro" id="IPR028564">
    <property type="entry name" value="MT_TRM10-typ"/>
</dbReference>
<feature type="compositionally biased region" description="Polar residues" evidence="4">
    <location>
        <begin position="393"/>
        <end position="403"/>
    </location>
</feature>
<dbReference type="InterPro" id="IPR038459">
    <property type="entry name" value="MT_TRM10-typ_sf"/>
</dbReference>
<dbReference type="PANTHER" id="PTHR12224">
    <property type="entry name" value="BETA-1,4-MANNOSYL-GLYCOPROTEIN BETA-1,4-N-ACETYLGLUCOSAMINYL-TRANSFERASE"/>
    <property type="match status" value="1"/>
</dbReference>
<comment type="caution">
    <text evidence="6">The sequence shown here is derived from an EMBL/GenBank/DDBJ whole genome shotgun (WGS) entry which is preliminary data.</text>
</comment>
<dbReference type="GO" id="GO:0008168">
    <property type="term" value="F:methyltransferase activity"/>
    <property type="evidence" value="ECO:0007669"/>
    <property type="project" value="UniProtKB-KW"/>
</dbReference>
<dbReference type="CDD" id="cd18089">
    <property type="entry name" value="SPOUT_Trm10-like"/>
    <property type="match status" value="1"/>
</dbReference>
<dbReference type="Pfam" id="PF04724">
    <property type="entry name" value="Glyco_transf_17"/>
    <property type="match status" value="1"/>
</dbReference>
<name>A0A7C8JVN4_ORBOL</name>
<dbReference type="GO" id="GO:0032259">
    <property type="term" value="P:methylation"/>
    <property type="evidence" value="ECO:0007669"/>
    <property type="project" value="UniProtKB-KW"/>
</dbReference>
<evidence type="ECO:0000256" key="2">
    <source>
        <dbReference type="ARBA" id="ARBA00022679"/>
    </source>
</evidence>
<keyword evidence="1" id="KW-0489">Methyltransferase</keyword>
<feature type="region of interest" description="Disordered" evidence="4">
    <location>
        <begin position="383"/>
        <end position="498"/>
    </location>
</feature>
<organism evidence="6 7">
    <name type="scientific">Orbilia oligospora</name>
    <name type="common">Nematode-trapping fungus</name>
    <name type="synonym">Arthrobotrys oligospora</name>
    <dbReference type="NCBI Taxonomy" id="2813651"/>
    <lineage>
        <taxon>Eukaryota</taxon>
        <taxon>Fungi</taxon>
        <taxon>Dikarya</taxon>
        <taxon>Ascomycota</taxon>
        <taxon>Pezizomycotina</taxon>
        <taxon>Orbiliomycetes</taxon>
        <taxon>Orbiliales</taxon>
        <taxon>Orbiliaceae</taxon>
        <taxon>Orbilia</taxon>
    </lineage>
</organism>
<feature type="domain" description="SAM-dependent MTase TRM10-type" evidence="5">
    <location>
        <begin position="492"/>
        <end position="687"/>
    </location>
</feature>
<evidence type="ECO:0000256" key="3">
    <source>
        <dbReference type="ARBA" id="ARBA00022691"/>
    </source>
</evidence>
<dbReference type="GO" id="GO:0016020">
    <property type="term" value="C:membrane"/>
    <property type="evidence" value="ECO:0007669"/>
    <property type="project" value="InterPro"/>
</dbReference>
<reference evidence="6 7" key="1">
    <citation type="submission" date="2019-06" db="EMBL/GenBank/DDBJ databases">
        <authorList>
            <person name="Palmer J.M."/>
        </authorList>
    </citation>
    <scope>NUCLEOTIDE SEQUENCE [LARGE SCALE GENOMIC DNA]</scope>
    <source>
        <strain evidence="6 7">TWF703</strain>
    </source>
</reference>
<proteinExistence type="predicted"/>
<feature type="compositionally biased region" description="Basic and acidic residues" evidence="4">
    <location>
        <begin position="440"/>
        <end position="470"/>
    </location>
</feature>
<evidence type="ECO:0000313" key="6">
    <source>
        <dbReference type="EMBL" id="KAF3121347.1"/>
    </source>
</evidence>
<gene>
    <name evidence="6" type="ORF">TWF703_001939</name>
</gene>
<keyword evidence="3" id="KW-0949">S-adenosyl-L-methionine</keyword>
<dbReference type="PANTHER" id="PTHR12224:SF0">
    <property type="entry name" value="BETA-1,4-MANNOSYL-GLYCOPROTEIN 4-BETA-N-ACETYLGLUCOSAMINYLTRANSFERASE"/>
    <property type="match status" value="1"/>
</dbReference>
<dbReference type="GO" id="GO:0003830">
    <property type="term" value="F:beta-1,4-mannosylglycoprotein 4-beta-N-acetylglucosaminyltransferase activity"/>
    <property type="evidence" value="ECO:0007669"/>
    <property type="project" value="InterPro"/>
</dbReference>
<evidence type="ECO:0000313" key="7">
    <source>
        <dbReference type="Proteomes" id="UP000480548"/>
    </source>
</evidence>
<dbReference type="InterPro" id="IPR006813">
    <property type="entry name" value="Glyco_trans_17"/>
</dbReference>
<sequence>MRSQPRWIILSLLALVWIVLVIRSLRPTIVRDAGYIFRPIWDTPPEPFEKIVHYRFDPNDIPTSCSIHGWKQYKSKSDDKRRKRKVIDVLMFSVELDLAIIRLQELWDVVDTFIVIEGNRTFTGDFKPLTFAANRHRFDFAKEKILYEETTTLLEKPHDPFDNEKRSRDHATEIIKALKLEEFDLVIVSDVDEIPNRDTIELLKACQGYPQYLHLEMKSYMYSFEFPAPRPQWRAMAGQIGTNGEIEYDHRRMGDVLLANTGVHCSWCLRSIQDFQFKMQAYSHADRASKSVLDCNNIQKAICDGSNVEQILPEVFTFSDLAKELGKLERSYDMTTIPKAAIDGRQQWPYLFPGARTAGSFFLTMSAIEPSIVDSVQVQELESTRNDRKRKCSSSLTAASSVNPAEASRQIAGSPITTDGSGDRATPLSKNQQKKLLKKQKWEESRESRRALRREKMAAKRIRQREERDAANVNLQTSKPTGGPKSGNKRKNNRKLERKSKRLPIKCIVDCSFDEYMMDKEVASLGAQVSRCYSDNRIAKFSMDLWVTCVDKRLRSHLYLMHGEKWKSWRKIHVTDADYELTKDDIQARNVIYLSSDSDEMLETLEEGKTYIVGGIVDKNRYRGLCFNKAVGQGLRTAKLPIGEYIKMTGRITLTTNQVVEIMLRWLELKDWKAAFEAVIPMRKKKEKKDLIGNQHKYEEGGQGEAGASLSANLPIEKGEGEEEEEEEEEEVDDDDDDHFDLNQLADLDDDSQTEDDGEDIDEVGSIDN</sequence>
<evidence type="ECO:0000256" key="4">
    <source>
        <dbReference type="SAM" id="MobiDB-lite"/>
    </source>
</evidence>
<evidence type="ECO:0000256" key="1">
    <source>
        <dbReference type="ARBA" id="ARBA00022603"/>
    </source>
</evidence>
<dbReference type="EMBL" id="WIQZ01000135">
    <property type="protein sequence ID" value="KAF3121347.1"/>
    <property type="molecule type" value="Genomic_DNA"/>
</dbReference>
<feature type="region of interest" description="Disordered" evidence="4">
    <location>
        <begin position="698"/>
        <end position="769"/>
    </location>
</feature>
<dbReference type="Gene3D" id="3.40.1280.30">
    <property type="match status" value="1"/>
</dbReference>
<feature type="compositionally biased region" description="Basic residues" evidence="4">
    <location>
        <begin position="487"/>
        <end position="498"/>
    </location>
</feature>
<protein>
    <recommendedName>
        <fullName evidence="5">SAM-dependent MTase TRM10-type domain-containing protein</fullName>
    </recommendedName>
</protein>